<name>I4C2T6_DESTA</name>
<accession>I4C2T6</accession>
<gene>
    <name evidence="1" type="ordered locus">Desti_1164</name>
</gene>
<evidence type="ECO:0000313" key="1">
    <source>
        <dbReference type="EMBL" id="AFM23877.1"/>
    </source>
</evidence>
<protein>
    <submittedName>
        <fullName evidence="1">Uncharacterized protein</fullName>
    </submittedName>
</protein>
<proteinExistence type="predicted"/>
<reference evidence="2" key="1">
    <citation type="submission" date="2012-06" db="EMBL/GenBank/DDBJ databases">
        <title>Complete sequence of chromosome of Desulfomonile tiedjei DSM 6799.</title>
        <authorList>
            <person name="Lucas S."/>
            <person name="Copeland A."/>
            <person name="Lapidus A."/>
            <person name="Glavina del Rio T."/>
            <person name="Dalin E."/>
            <person name="Tice H."/>
            <person name="Bruce D."/>
            <person name="Goodwin L."/>
            <person name="Pitluck S."/>
            <person name="Peters L."/>
            <person name="Ovchinnikova G."/>
            <person name="Zeytun A."/>
            <person name="Lu M."/>
            <person name="Kyrpides N."/>
            <person name="Mavromatis K."/>
            <person name="Ivanova N."/>
            <person name="Brettin T."/>
            <person name="Detter J.C."/>
            <person name="Han C."/>
            <person name="Larimer F."/>
            <person name="Land M."/>
            <person name="Hauser L."/>
            <person name="Markowitz V."/>
            <person name="Cheng J.-F."/>
            <person name="Hugenholtz P."/>
            <person name="Woyke T."/>
            <person name="Wu D."/>
            <person name="Spring S."/>
            <person name="Schroeder M."/>
            <person name="Brambilla E."/>
            <person name="Klenk H.-P."/>
            <person name="Eisen J.A."/>
        </authorList>
    </citation>
    <scope>NUCLEOTIDE SEQUENCE [LARGE SCALE GENOMIC DNA]</scope>
    <source>
        <strain evidence="2">ATCC 49306 / DSM 6799 / DCB-1</strain>
    </source>
</reference>
<dbReference type="EMBL" id="CP003360">
    <property type="protein sequence ID" value="AFM23877.1"/>
    <property type="molecule type" value="Genomic_DNA"/>
</dbReference>
<evidence type="ECO:0000313" key="2">
    <source>
        <dbReference type="Proteomes" id="UP000006055"/>
    </source>
</evidence>
<keyword evidence="2" id="KW-1185">Reference proteome</keyword>
<dbReference type="KEGG" id="dti:Desti_1164"/>
<dbReference type="Proteomes" id="UP000006055">
    <property type="component" value="Chromosome"/>
</dbReference>
<sequence length="60" mass="6707">MCHCEGFSQRQHIMTKIQRVRLIASRTILDHIAAISALLKDSLTVSTPVVHVVETPLGQR</sequence>
<organism evidence="1 2">
    <name type="scientific">Desulfomonile tiedjei (strain ATCC 49306 / DSM 6799 / DCB-1)</name>
    <dbReference type="NCBI Taxonomy" id="706587"/>
    <lineage>
        <taxon>Bacteria</taxon>
        <taxon>Pseudomonadati</taxon>
        <taxon>Thermodesulfobacteriota</taxon>
        <taxon>Desulfomonilia</taxon>
        <taxon>Desulfomonilales</taxon>
        <taxon>Desulfomonilaceae</taxon>
        <taxon>Desulfomonile</taxon>
    </lineage>
</organism>
<dbReference type="HOGENOM" id="CLU_2933912_0_0_7"/>
<dbReference type="AlphaFoldDB" id="I4C2T6"/>